<feature type="region of interest" description="Disordered" evidence="1">
    <location>
        <begin position="25"/>
        <end position="91"/>
    </location>
</feature>
<evidence type="ECO:0000256" key="1">
    <source>
        <dbReference type="SAM" id="MobiDB-lite"/>
    </source>
</evidence>
<name>A0A9X2B117_9BACL</name>
<sequence length="458" mass="50387">MKKFYKVLTTATLLAMAAMPMAASAHPASNTSVGKSWEAKEMKHENEQHENKKHENEQHEKEKHENEQHEKEKHDNYNEKREKEDKHDCDYPSYEEQSMLSTLGQITKITNDASGKNITVTGHRESAKGQDEITLAITKDTKIVNSKGKQVNLKDIMDGHQVVKAVYNANLTKSVPARGVASKIIVQDQNQQFTGIQGKVTDVKNGKFVVTGKNLYTAANETIVVHVTGKTQIVDRNGKKISQSDVKPGMEIKAFYGPQITRSLPAQSNASYIIVNTEDRPPVEQSFGTEGVITGTNGSQITVVGKGLDGRGQQQVVLNINKDTRIEDRNGNVLSKDVLKENVLVEATYGPAMTFSIPPMTNATKIVVKDTLVKAEGTVKKMDTDKKSSLIYLDVNSDNEVSNDVILNVTDQTKIVSQSGDSVQLTPGTKVVAYHSMIMTRSLPPISNAEVIITGQTR</sequence>
<dbReference type="AlphaFoldDB" id="A0A9X2B117"/>
<evidence type="ECO:0000256" key="2">
    <source>
        <dbReference type="SAM" id="SignalP"/>
    </source>
</evidence>
<feature type="compositionally biased region" description="Basic and acidic residues" evidence="1">
    <location>
        <begin position="37"/>
        <end position="90"/>
    </location>
</feature>
<gene>
    <name evidence="3" type="ORF">MUG84_03685</name>
</gene>
<evidence type="ECO:0000313" key="4">
    <source>
        <dbReference type="Proteomes" id="UP001139347"/>
    </source>
</evidence>
<accession>A0A9X2B117</accession>
<keyword evidence="4" id="KW-1185">Reference proteome</keyword>
<feature type="signal peptide" evidence="2">
    <location>
        <begin position="1"/>
        <end position="25"/>
    </location>
</feature>
<organism evidence="3 4">
    <name type="scientific">Paenibacillus mangrovi</name>
    <dbReference type="NCBI Taxonomy" id="2931978"/>
    <lineage>
        <taxon>Bacteria</taxon>
        <taxon>Bacillati</taxon>
        <taxon>Bacillota</taxon>
        <taxon>Bacilli</taxon>
        <taxon>Bacillales</taxon>
        <taxon>Paenibacillaceae</taxon>
        <taxon>Paenibacillus</taxon>
    </lineage>
</organism>
<comment type="caution">
    <text evidence="3">The sequence shown here is derived from an EMBL/GenBank/DDBJ whole genome shotgun (WGS) entry which is preliminary data.</text>
</comment>
<proteinExistence type="predicted"/>
<keyword evidence="2" id="KW-0732">Signal</keyword>
<dbReference type="Proteomes" id="UP001139347">
    <property type="component" value="Unassembled WGS sequence"/>
</dbReference>
<feature type="chain" id="PRO_5040926330" evidence="2">
    <location>
        <begin position="26"/>
        <end position="458"/>
    </location>
</feature>
<reference evidence="3" key="1">
    <citation type="submission" date="2022-04" db="EMBL/GenBank/DDBJ databases">
        <title>Paenibacillus mangrovi sp. nov., a novel endophytic bacterium isolated from bark of Kandelia candel.</title>
        <authorList>
            <person name="Tuo L."/>
        </authorList>
    </citation>
    <scope>NUCLEOTIDE SEQUENCE</scope>
    <source>
        <strain evidence="3">KQZ6P-2</strain>
    </source>
</reference>
<protein>
    <submittedName>
        <fullName evidence="3">Peptidase</fullName>
    </submittedName>
</protein>
<dbReference type="RefSeq" id="WP_244720168.1">
    <property type="nucleotide sequence ID" value="NZ_JALIRP010000001.1"/>
</dbReference>
<dbReference type="EMBL" id="JALIRP010000001">
    <property type="protein sequence ID" value="MCJ8010846.1"/>
    <property type="molecule type" value="Genomic_DNA"/>
</dbReference>
<evidence type="ECO:0000313" key="3">
    <source>
        <dbReference type="EMBL" id="MCJ8010846.1"/>
    </source>
</evidence>